<dbReference type="SUPFAM" id="SSF47598">
    <property type="entry name" value="Ribbon-helix-helix"/>
    <property type="match status" value="1"/>
</dbReference>
<dbReference type="Proteomes" id="UP000295684">
    <property type="component" value="Unassembled WGS sequence"/>
</dbReference>
<reference evidence="1" key="4">
    <citation type="submission" date="2024-05" db="EMBL/GenBank/DDBJ databases">
        <authorList>
            <person name="Sun Q."/>
            <person name="Zhou Y."/>
        </authorList>
    </citation>
    <scope>NUCLEOTIDE SEQUENCE</scope>
    <source>
        <strain evidence="1">CGMCC 1.15644</strain>
    </source>
</reference>
<dbReference type="AlphaFoldDB" id="A0A4R2H6J5"/>
<dbReference type="OrthoDB" id="5297106at2"/>
<name>A0A4R2H6J5_9SPHI</name>
<proteinExistence type="predicted"/>
<sequence>MIDNLKYKDYTATVHYSADDEVFFGKVVAINDLITFEGSSVSELKASFAEAIEDYLETCQASDKSPDKTYKGVFNVRVPSSLHKQIALSASQYKMTLNDFVKTALSYAVNHKSDVVAELTK</sequence>
<dbReference type="Pfam" id="PF05534">
    <property type="entry name" value="HicB"/>
    <property type="match status" value="1"/>
</dbReference>
<dbReference type="EMBL" id="BMJO01000007">
    <property type="protein sequence ID" value="GGE67119.1"/>
    <property type="molecule type" value="Genomic_DNA"/>
</dbReference>
<organism evidence="2 3">
    <name type="scientific">Pedobacter psychrotolerans</name>
    <dbReference type="NCBI Taxonomy" id="1843235"/>
    <lineage>
        <taxon>Bacteria</taxon>
        <taxon>Pseudomonadati</taxon>
        <taxon>Bacteroidota</taxon>
        <taxon>Sphingobacteriia</taxon>
        <taxon>Sphingobacteriales</taxon>
        <taxon>Sphingobacteriaceae</taxon>
        <taxon>Pedobacter</taxon>
    </lineage>
</organism>
<dbReference type="Proteomes" id="UP000622648">
    <property type="component" value="Unassembled WGS sequence"/>
</dbReference>
<dbReference type="InterPro" id="IPR008651">
    <property type="entry name" value="Uncharacterised_HicB"/>
</dbReference>
<comment type="caution">
    <text evidence="2">The sequence shown here is derived from an EMBL/GenBank/DDBJ whole genome shotgun (WGS) entry which is preliminary data.</text>
</comment>
<evidence type="ECO:0000313" key="4">
    <source>
        <dbReference type="Proteomes" id="UP000622648"/>
    </source>
</evidence>
<dbReference type="GO" id="GO:0006355">
    <property type="term" value="P:regulation of DNA-templated transcription"/>
    <property type="evidence" value="ECO:0007669"/>
    <property type="project" value="InterPro"/>
</dbReference>
<protein>
    <submittedName>
        <fullName evidence="1">DNA repair protein HhH-GPD</fullName>
    </submittedName>
    <submittedName>
        <fullName evidence="2">Putative HicB family RNase H-like nuclease</fullName>
    </submittedName>
</protein>
<dbReference type="InterPro" id="IPR035069">
    <property type="entry name" value="TTHA1013/TTHA0281-like"/>
</dbReference>
<evidence type="ECO:0000313" key="1">
    <source>
        <dbReference type="EMBL" id="GGE67119.1"/>
    </source>
</evidence>
<evidence type="ECO:0000313" key="3">
    <source>
        <dbReference type="Proteomes" id="UP000295684"/>
    </source>
</evidence>
<reference evidence="2 3" key="3">
    <citation type="submission" date="2019-03" db="EMBL/GenBank/DDBJ databases">
        <title>Genomic Encyclopedia of Type Strains, Phase IV (KMG-IV): sequencing the most valuable type-strain genomes for metagenomic binning, comparative biology and taxonomic classification.</title>
        <authorList>
            <person name="Goeker M."/>
        </authorList>
    </citation>
    <scope>NUCLEOTIDE SEQUENCE [LARGE SCALE GENOMIC DNA]</scope>
    <source>
        <strain evidence="2 3">DSM 103236</strain>
    </source>
</reference>
<evidence type="ECO:0000313" key="2">
    <source>
        <dbReference type="EMBL" id="TCO20658.1"/>
    </source>
</evidence>
<reference evidence="4" key="2">
    <citation type="journal article" date="2019" name="Int. J. Syst. Evol. Microbiol.">
        <title>The Global Catalogue of Microorganisms (GCM) 10K type strain sequencing project: providing services to taxonomists for standard genome sequencing and annotation.</title>
        <authorList>
            <consortium name="The Broad Institute Genomics Platform"/>
            <consortium name="The Broad Institute Genome Sequencing Center for Infectious Disease"/>
            <person name="Wu L."/>
            <person name="Ma J."/>
        </authorList>
    </citation>
    <scope>NUCLEOTIDE SEQUENCE [LARGE SCALE GENOMIC DNA]</scope>
    <source>
        <strain evidence="4">CGMCC 1.15644</strain>
    </source>
</reference>
<keyword evidence="4" id="KW-1185">Reference proteome</keyword>
<dbReference type="SUPFAM" id="SSF143100">
    <property type="entry name" value="TTHA1013/TTHA0281-like"/>
    <property type="match status" value="1"/>
</dbReference>
<dbReference type="RefSeq" id="WP_132535429.1">
    <property type="nucleotide sequence ID" value="NZ_BMJO01000007.1"/>
</dbReference>
<gene>
    <name evidence="2" type="ORF">EV200_10898</name>
    <name evidence="1" type="ORF">GCM10011413_37180</name>
</gene>
<accession>A0A4R2H6J5</accession>
<dbReference type="InterPro" id="IPR010985">
    <property type="entry name" value="Ribbon_hlx_hlx"/>
</dbReference>
<reference evidence="1" key="1">
    <citation type="journal article" date="2014" name="Int. J. Syst. Evol. Microbiol.">
        <title>Complete genome of a new Firmicutes species belonging to the dominant human colonic microbiota ('Ruminococcus bicirculans') reveals two chromosomes and a selective capacity to utilize plant glucans.</title>
        <authorList>
            <consortium name="NISC Comparative Sequencing Program"/>
            <person name="Wegmann U."/>
            <person name="Louis P."/>
            <person name="Goesmann A."/>
            <person name="Henrissat B."/>
            <person name="Duncan S.H."/>
            <person name="Flint H.J."/>
        </authorList>
    </citation>
    <scope>NUCLEOTIDE SEQUENCE</scope>
    <source>
        <strain evidence="1">CGMCC 1.15644</strain>
    </source>
</reference>
<dbReference type="EMBL" id="SLWO01000008">
    <property type="protein sequence ID" value="TCO20658.1"/>
    <property type="molecule type" value="Genomic_DNA"/>
</dbReference>